<dbReference type="InterPro" id="IPR011598">
    <property type="entry name" value="bHLH_dom"/>
</dbReference>
<evidence type="ECO:0000256" key="5">
    <source>
        <dbReference type="SAM" id="MobiDB-lite"/>
    </source>
</evidence>
<dbReference type="InterPro" id="IPR051732">
    <property type="entry name" value="USF"/>
</dbReference>
<feature type="domain" description="BHLH" evidence="6">
    <location>
        <begin position="249"/>
        <end position="358"/>
    </location>
</feature>
<sequence length="494" mass="52996">MAQHGFPMGGHSGGGIDPNDLAMGGNFHGSFQNNYLNHTNNPTSGYSSGSALFGDDELLDGLNSPSDPHVGMQAHGQDFGGMNDVHGMNFPDSYHQSLPISQAHTNGYSSTPDGDPIASPFVHNFSHFRQMQHPQSFGTSLQSPMSYAGPLTPKAIDMAGLSVNSGSFGPQPIRTSGPHHEKSHSAQWMQTPQSLSSFPGSGFSSPLQAGLHGPHAQINDILLKGGTSMPAKLGTTTSSVSTQEAKRKRRRESHNLVERRRRDNINERIQDLSKLVPAHRLEDEKIRKAIQNGTPLSPTLAGISSPSQATSALAGPGARRAAGSTAGNITTGLPIEEKDKGPNKGDILNGAVSWTRDLMWMAYLKIQQQEELINALLERGGSVPFEITDDEKRMQTELMEAIARGEDGSGKSRGFSYSRTAGTGLRVPHHTDYKGEPLNTNGVNGEHLSTSPAHGGAEGKFNDGLDAGDFLDYEDDGADMEFKEEDEYGMDLTQ</sequence>
<feature type="region of interest" description="Disordered" evidence="5">
    <location>
        <begin position="1"/>
        <end position="21"/>
    </location>
</feature>
<evidence type="ECO:0000313" key="7">
    <source>
        <dbReference type="EMBL" id="KAA8635796.1"/>
    </source>
</evidence>
<dbReference type="PANTHER" id="PTHR46117">
    <property type="entry name" value="FI24210P1"/>
    <property type="match status" value="1"/>
</dbReference>
<comment type="subcellular location">
    <subcellularLocation>
        <location evidence="1">Nucleus</location>
    </subcellularLocation>
</comment>
<dbReference type="CDD" id="cd11387">
    <property type="entry name" value="bHLHzip_USF_MITF"/>
    <property type="match status" value="1"/>
</dbReference>
<keyword evidence="4" id="KW-0539">Nucleus</keyword>
<accession>A0A8S9A2Q4</accession>
<dbReference type="Proteomes" id="UP000433876">
    <property type="component" value="Unassembled WGS sequence"/>
</dbReference>
<evidence type="ECO:0000256" key="4">
    <source>
        <dbReference type="ARBA" id="ARBA00023242"/>
    </source>
</evidence>
<feature type="compositionally biased region" description="Low complexity" evidence="5">
    <location>
        <begin position="311"/>
        <end position="327"/>
    </location>
</feature>
<dbReference type="PANTHER" id="PTHR46117:SF3">
    <property type="entry name" value="FI24210P1"/>
    <property type="match status" value="1"/>
</dbReference>
<feature type="compositionally biased region" description="Gly residues" evidence="5">
    <location>
        <begin position="7"/>
        <end position="16"/>
    </location>
</feature>
<dbReference type="PROSITE" id="PS50888">
    <property type="entry name" value="BHLH"/>
    <property type="match status" value="1"/>
</dbReference>
<evidence type="ECO:0000259" key="6">
    <source>
        <dbReference type="PROSITE" id="PS50888"/>
    </source>
</evidence>
<feature type="compositionally biased region" description="Polar residues" evidence="5">
    <location>
        <begin position="234"/>
        <end position="243"/>
    </location>
</feature>
<dbReference type="GO" id="GO:0000978">
    <property type="term" value="F:RNA polymerase II cis-regulatory region sequence-specific DNA binding"/>
    <property type="evidence" value="ECO:0007669"/>
    <property type="project" value="TreeGrafter"/>
</dbReference>
<dbReference type="SUPFAM" id="SSF47459">
    <property type="entry name" value="HLH, helix-loop-helix DNA-binding domain"/>
    <property type="match status" value="1"/>
</dbReference>
<comment type="caution">
    <text evidence="7">The sequence shown here is derived from an EMBL/GenBank/DDBJ whole genome shotgun (WGS) entry which is preliminary data.</text>
</comment>
<evidence type="ECO:0000256" key="1">
    <source>
        <dbReference type="ARBA" id="ARBA00004123"/>
    </source>
</evidence>
<dbReference type="Gene3D" id="4.10.280.10">
    <property type="entry name" value="Helix-loop-helix DNA-binding domain"/>
    <property type="match status" value="1"/>
</dbReference>
<dbReference type="GO" id="GO:0000981">
    <property type="term" value="F:DNA-binding transcription factor activity, RNA polymerase II-specific"/>
    <property type="evidence" value="ECO:0007669"/>
    <property type="project" value="TreeGrafter"/>
</dbReference>
<dbReference type="GO" id="GO:0046983">
    <property type="term" value="F:protein dimerization activity"/>
    <property type="evidence" value="ECO:0007669"/>
    <property type="project" value="InterPro"/>
</dbReference>
<proteinExistence type="predicted"/>
<feature type="compositionally biased region" description="Polar residues" evidence="5">
    <location>
        <begin position="297"/>
        <end position="310"/>
    </location>
</feature>
<feature type="region of interest" description="Disordered" evidence="5">
    <location>
        <begin position="229"/>
        <end position="261"/>
    </location>
</feature>
<dbReference type="VEuPathDB" id="FungiDB:SMAC_04294"/>
<dbReference type="InterPro" id="IPR036638">
    <property type="entry name" value="HLH_DNA-bd_sf"/>
</dbReference>
<gene>
    <name evidence="7" type="ORF">SMACR_04294</name>
</gene>
<evidence type="ECO:0000256" key="2">
    <source>
        <dbReference type="ARBA" id="ARBA00023015"/>
    </source>
</evidence>
<dbReference type="SMART" id="SM00353">
    <property type="entry name" value="HLH"/>
    <property type="match status" value="1"/>
</dbReference>
<keyword evidence="2" id="KW-0805">Transcription regulation</keyword>
<feature type="region of interest" description="Disordered" evidence="5">
    <location>
        <begin position="57"/>
        <end position="88"/>
    </location>
</feature>
<name>A0A8S9A2Q4_SORMA</name>
<protein>
    <recommendedName>
        <fullName evidence="6">BHLH domain-containing protein</fullName>
    </recommendedName>
</protein>
<feature type="region of interest" description="Disordered" evidence="5">
    <location>
        <begin position="297"/>
        <end position="344"/>
    </location>
</feature>
<evidence type="ECO:0000313" key="8">
    <source>
        <dbReference type="Proteomes" id="UP000433876"/>
    </source>
</evidence>
<evidence type="ECO:0000256" key="3">
    <source>
        <dbReference type="ARBA" id="ARBA00023163"/>
    </source>
</evidence>
<dbReference type="EMBL" id="NMPR01000009">
    <property type="protein sequence ID" value="KAA8635796.1"/>
    <property type="molecule type" value="Genomic_DNA"/>
</dbReference>
<dbReference type="AlphaFoldDB" id="A0A8S9A2Q4"/>
<dbReference type="Pfam" id="PF00010">
    <property type="entry name" value="HLH"/>
    <property type="match status" value="1"/>
</dbReference>
<dbReference type="GO" id="GO:0005634">
    <property type="term" value="C:nucleus"/>
    <property type="evidence" value="ECO:0007669"/>
    <property type="project" value="UniProtKB-SubCell"/>
</dbReference>
<organism evidence="7 8">
    <name type="scientific">Sordaria macrospora</name>
    <dbReference type="NCBI Taxonomy" id="5147"/>
    <lineage>
        <taxon>Eukaryota</taxon>
        <taxon>Fungi</taxon>
        <taxon>Dikarya</taxon>
        <taxon>Ascomycota</taxon>
        <taxon>Pezizomycotina</taxon>
        <taxon>Sordariomycetes</taxon>
        <taxon>Sordariomycetidae</taxon>
        <taxon>Sordariales</taxon>
        <taxon>Sordariaceae</taxon>
        <taxon>Sordaria</taxon>
    </lineage>
</organism>
<keyword evidence="3" id="KW-0804">Transcription</keyword>
<reference evidence="7 8" key="1">
    <citation type="submission" date="2017-07" db="EMBL/GenBank/DDBJ databases">
        <title>Genome sequence of the Sordaria macrospora wild type strain R19027.</title>
        <authorList>
            <person name="Nowrousian M."/>
            <person name="Teichert I."/>
            <person name="Kueck U."/>
        </authorList>
    </citation>
    <scope>NUCLEOTIDE SEQUENCE [LARGE SCALE GENOMIC DNA]</scope>
    <source>
        <strain evidence="7 8">R19027</strain>
        <tissue evidence="7">Mycelium</tissue>
    </source>
</reference>
<dbReference type="OMA" id="RKHINNN"/>